<evidence type="ECO:0000256" key="3">
    <source>
        <dbReference type="ARBA" id="ARBA00022842"/>
    </source>
</evidence>
<keyword evidence="2 6" id="KW-0479">Metal-binding</keyword>
<dbReference type="RefSeq" id="WP_036874823.1">
    <property type="nucleotide sequence ID" value="NZ_JRNN01000095.1"/>
</dbReference>
<dbReference type="CDD" id="cd07037">
    <property type="entry name" value="TPP_PYR_MenD"/>
    <property type="match status" value="1"/>
</dbReference>
<dbReference type="GO" id="GO:0009234">
    <property type="term" value="P:menaquinone biosynthetic process"/>
    <property type="evidence" value="ECO:0007669"/>
    <property type="project" value="UniProtKB-UniRule"/>
</dbReference>
<keyword evidence="5 6" id="KW-0464">Manganese</keyword>
<dbReference type="InterPro" id="IPR004433">
    <property type="entry name" value="MenaQ_synth_MenD"/>
</dbReference>
<gene>
    <name evidence="6" type="primary">menD</name>
    <name evidence="8" type="ORF">HMPREF2137_12120</name>
</gene>
<dbReference type="PIRSF" id="PIRSF004983">
    <property type="entry name" value="MenD"/>
    <property type="match status" value="1"/>
</dbReference>
<dbReference type="NCBIfam" id="TIGR00173">
    <property type="entry name" value="menD"/>
    <property type="match status" value="1"/>
</dbReference>
<comment type="similarity">
    <text evidence="6">Belongs to the TPP enzyme family. MenD subfamily.</text>
</comment>
<dbReference type="GO" id="GO:0030976">
    <property type="term" value="F:thiamine pyrophosphate binding"/>
    <property type="evidence" value="ECO:0007669"/>
    <property type="project" value="UniProtKB-UniRule"/>
</dbReference>
<keyword evidence="3 6" id="KW-0460">Magnesium</keyword>
<accession>A0A095ZEQ1</accession>
<keyword evidence="1 6" id="KW-0808">Transferase</keyword>
<comment type="caution">
    <text evidence="8">The sequence shown here is derived from an EMBL/GenBank/DDBJ whole genome shotgun (WGS) entry which is preliminary data.</text>
</comment>
<evidence type="ECO:0000256" key="1">
    <source>
        <dbReference type="ARBA" id="ARBA00022679"/>
    </source>
</evidence>
<feature type="domain" description="Thiamine pyrophosphate enzyme N-terminal TPP-binding" evidence="7">
    <location>
        <begin position="11"/>
        <end position="115"/>
    </location>
</feature>
<comment type="function">
    <text evidence="6">Catalyzes the thiamine diphosphate-dependent decarboxylation of 2-oxoglutarate and the subsequent addition of the resulting succinic semialdehyde-thiamine pyrophosphate anion to isochorismate to yield 2-succinyl-5-enolpyruvyl-6-hydroxy-3-cyclohexene-1-carboxylate (SEPHCHC).</text>
</comment>
<keyword evidence="6" id="KW-0474">Menaquinone biosynthesis</keyword>
<dbReference type="AlphaFoldDB" id="A0A095ZEQ1"/>
<evidence type="ECO:0000259" key="7">
    <source>
        <dbReference type="Pfam" id="PF02776"/>
    </source>
</evidence>
<evidence type="ECO:0000256" key="6">
    <source>
        <dbReference type="HAMAP-Rule" id="MF_01659"/>
    </source>
</evidence>
<dbReference type="InterPro" id="IPR012001">
    <property type="entry name" value="Thiamin_PyroP_enz_TPP-bd_dom"/>
</dbReference>
<dbReference type="GO" id="GO:0030145">
    <property type="term" value="F:manganese ion binding"/>
    <property type="evidence" value="ECO:0007669"/>
    <property type="project" value="UniProtKB-UniRule"/>
</dbReference>
<dbReference type="OrthoDB" id="9791859at2"/>
<dbReference type="EC" id="2.2.1.9" evidence="6"/>
<dbReference type="Pfam" id="PF02776">
    <property type="entry name" value="TPP_enzyme_N"/>
    <property type="match status" value="1"/>
</dbReference>
<comment type="pathway">
    <text evidence="6">Quinol/quinone metabolism; 1,4-dihydroxy-2-naphthoate biosynthesis; 1,4-dihydroxy-2-naphthoate from chorismate: step 2/7.</text>
</comment>
<reference evidence="8 9" key="1">
    <citation type="submission" date="2014-07" db="EMBL/GenBank/DDBJ databases">
        <authorList>
            <person name="McCorrison J."/>
            <person name="Sanka R."/>
            <person name="Torralba M."/>
            <person name="Gillis M."/>
            <person name="Haft D.H."/>
            <person name="Methe B."/>
            <person name="Sutton G."/>
            <person name="Nelson K.E."/>
        </authorList>
    </citation>
    <scope>NUCLEOTIDE SEQUENCE [LARGE SCALE GENOMIC DNA]</scope>
    <source>
        <strain evidence="8 9">DNF00853</strain>
    </source>
</reference>
<comment type="catalytic activity">
    <reaction evidence="6">
        <text>isochorismate + 2-oxoglutarate + H(+) = 5-enolpyruvoyl-6-hydroxy-2-succinyl-cyclohex-3-ene-1-carboxylate + CO2</text>
        <dbReference type="Rhea" id="RHEA:25593"/>
        <dbReference type="ChEBI" id="CHEBI:15378"/>
        <dbReference type="ChEBI" id="CHEBI:16526"/>
        <dbReference type="ChEBI" id="CHEBI:16810"/>
        <dbReference type="ChEBI" id="CHEBI:29780"/>
        <dbReference type="ChEBI" id="CHEBI:58818"/>
        <dbReference type="EC" id="2.2.1.9"/>
    </reaction>
</comment>
<dbReference type="UniPathway" id="UPA01057">
    <property type="reaction ID" value="UER00164"/>
</dbReference>
<protein>
    <recommendedName>
        <fullName evidence="6">2-succinyl-5-enolpyruvyl-6-hydroxy-3-cyclohexene-1-carboxylate synthase</fullName>
        <shortName evidence="6">SEPHCHC synthase</shortName>
        <ecNumber evidence="6">2.2.1.9</ecNumber>
    </recommendedName>
    <alternativeName>
        <fullName evidence="6">Menaquinone biosynthesis protein MenD</fullName>
    </alternativeName>
</protein>
<evidence type="ECO:0000256" key="2">
    <source>
        <dbReference type="ARBA" id="ARBA00022723"/>
    </source>
</evidence>
<comment type="pathway">
    <text evidence="6">Quinol/quinone metabolism; menaquinone biosynthesis.</text>
</comment>
<name>A0A095ZEQ1_9BACT</name>
<dbReference type="GO" id="GO:0070204">
    <property type="term" value="F:2-succinyl-5-enolpyruvyl-6-hydroxy-3-cyclohexene-1-carboxylic-acid synthase activity"/>
    <property type="evidence" value="ECO:0007669"/>
    <property type="project" value="UniProtKB-UniRule"/>
</dbReference>
<comment type="cofactor">
    <cofactor evidence="6">
        <name>Mg(2+)</name>
        <dbReference type="ChEBI" id="CHEBI:18420"/>
    </cofactor>
    <cofactor evidence="6">
        <name>Mn(2+)</name>
        <dbReference type="ChEBI" id="CHEBI:29035"/>
    </cofactor>
</comment>
<dbReference type="HAMAP" id="MF_01659">
    <property type="entry name" value="MenD"/>
    <property type="match status" value="1"/>
</dbReference>
<organism evidence="8 9">
    <name type="scientific">Hoylesella buccalis DNF00853</name>
    <dbReference type="NCBI Taxonomy" id="1401074"/>
    <lineage>
        <taxon>Bacteria</taxon>
        <taxon>Pseudomonadati</taxon>
        <taxon>Bacteroidota</taxon>
        <taxon>Bacteroidia</taxon>
        <taxon>Bacteroidales</taxon>
        <taxon>Prevotellaceae</taxon>
        <taxon>Hoylesella</taxon>
    </lineage>
</organism>
<dbReference type="EMBL" id="JRNN01000095">
    <property type="protein sequence ID" value="KGF33158.1"/>
    <property type="molecule type" value="Genomic_DNA"/>
</dbReference>
<comment type="cofactor">
    <cofactor evidence="6">
        <name>thiamine diphosphate</name>
        <dbReference type="ChEBI" id="CHEBI:58937"/>
    </cofactor>
    <text evidence="6">Binds 1 thiamine pyrophosphate per subunit.</text>
</comment>
<proteinExistence type="inferred from homology"/>
<evidence type="ECO:0000313" key="9">
    <source>
        <dbReference type="Proteomes" id="UP000029556"/>
    </source>
</evidence>
<dbReference type="Gene3D" id="3.40.50.970">
    <property type="match status" value="2"/>
</dbReference>
<sequence length="570" mass="63747">MPYSDKENVNILTALLVAHGVKHAVVCPGSRNAPIVHNLNECPNITCYPVTDERSAGFYALGMAQILRHPVAVCVTSGTALLNLLPATAEAYYQHVPLVVISGDRPAMWIDQQDGQTLPQLDALGRFVSKAVSLPEPSTDDERWYCNRLVNEALLCCQRHGGSPVHLNVPISEPLFTFNLPALPTERVIRQVTATTDVAHCQPLLTDVQSAHRPMIVVGQLSNKEARSMALQLCELSTDVVVVYECLGMACHEDASCYPNPQTERLSPLHIDKVLARMQQVEQYQPDVVVYLGGTLVSKRLKVFLRQSPAAKTWIVNEQGAIYDTFQNLTGVIEGAPYDVLEVILRYVRREKERQRLPFESGFRSRWATLIHQVQAQTERFHPPYSSWLAVKRFFETASHKDRYVLHAANSMSVRLVNHFACDYVFCNRGVNGIDGSLSTTAGCSLVTTQNVYCVIGDLSFFYDQNALWHSLGGNFRVLLLNNGGGVIFQSLPGLKESTAQQTLISALHHTTAWGICQQNNVAYLSAHDEKELENNMNRFVNDNFNRPVVFEVFTSQEQDEQAMNEYKQV</sequence>
<dbReference type="SUPFAM" id="SSF52518">
    <property type="entry name" value="Thiamin diphosphate-binding fold (THDP-binding)"/>
    <property type="match status" value="2"/>
</dbReference>
<dbReference type="Gene3D" id="3.40.50.1220">
    <property type="entry name" value="TPP-binding domain"/>
    <property type="match status" value="1"/>
</dbReference>
<evidence type="ECO:0000256" key="4">
    <source>
        <dbReference type="ARBA" id="ARBA00023052"/>
    </source>
</evidence>
<evidence type="ECO:0000313" key="8">
    <source>
        <dbReference type="EMBL" id="KGF33158.1"/>
    </source>
</evidence>
<dbReference type="UniPathway" id="UPA00079"/>
<dbReference type="PANTHER" id="PTHR42916">
    <property type="entry name" value="2-SUCCINYL-5-ENOLPYRUVYL-6-HYDROXY-3-CYCLOHEXENE-1-CARBOXYLATE SYNTHASE"/>
    <property type="match status" value="1"/>
</dbReference>
<keyword evidence="4 6" id="KW-0786">Thiamine pyrophosphate</keyword>
<dbReference type="PANTHER" id="PTHR42916:SF1">
    <property type="entry name" value="PROTEIN PHYLLO, CHLOROPLASTIC"/>
    <property type="match status" value="1"/>
</dbReference>
<dbReference type="InterPro" id="IPR029061">
    <property type="entry name" value="THDP-binding"/>
</dbReference>
<dbReference type="GO" id="GO:0000287">
    <property type="term" value="F:magnesium ion binding"/>
    <property type="evidence" value="ECO:0007669"/>
    <property type="project" value="UniProtKB-UniRule"/>
</dbReference>
<comment type="subunit">
    <text evidence="6">Homodimer.</text>
</comment>
<evidence type="ECO:0000256" key="5">
    <source>
        <dbReference type="ARBA" id="ARBA00023211"/>
    </source>
</evidence>
<dbReference type="Proteomes" id="UP000029556">
    <property type="component" value="Unassembled WGS sequence"/>
</dbReference>